<dbReference type="AlphaFoldDB" id="A0A192T466"/>
<reference evidence="2 4" key="2">
    <citation type="submission" date="2020-11" db="EMBL/GenBank/DDBJ databases">
        <title>Indigenous Rhizobia Nodulating Common beans in Western Kenya.</title>
        <authorList>
            <person name="Wekesa C.S."/>
            <person name="Oelmueller R."/>
            <person name="Furch A.C."/>
        </authorList>
    </citation>
    <scope>NUCLEOTIDE SEQUENCE [LARGE SCALE GENOMIC DNA]</scope>
    <source>
        <strain evidence="4">BS3</strain>
        <strain evidence="2">S3</strain>
    </source>
</reference>
<evidence type="ECO:0000313" key="3">
    <source>
        <dbReference type="Proteomes" id="UP000078551"/>
    </source>
</evidence>
<keyword evidence="3" id="KW-1185">Reference proteome</keyword>
<protein>
    <submittedName>
        <fullName evidence="2">Uncharacterized protein</fullName>
    </submittedName>
</protein>
<evidence type="ECO:0000313" key="2">
    <source>
        <dbReference type="EMBL" id="QPK08501.1"/>
    </source>
</evidence>
<dbReference type="STRING" id="396.AMC85_CH00118"/>
<sequence length="78" mass="9327">MSQERGRRKLMLRLPDIRHLLASITSEALQEMFESYDLAVDALERFRNRSPREEGLISEYEQLCHEIEQEVVVYCKNR</sequence>
<organism evidence="2 4">
    <name type="scientific">Rhizobium phaseoli</name>
    <dbReference type="NCBI Taxonomy" id="396"/>
    <lineage>
        <taxon>Bacteria</taxon>
        <taxon>Pseudomonadati</taxon>
        <taxon>Pseudomonadota</taxon>
        <taxon>Alphaproteobacteria</taxon>
        <taxon>Hyphomicrobiales</taxon>
        <taxon>Rhizobiaceae</taxon>
        <taxon>Rhizobium/Agrobacterium group</taxon>
        <taxon>Rhizobium</taxon>
    </lineage>
</organism>
<evidence type="ECO:0000313" key="1">
    <source>
        <dbReference type="EMBL" id="ANL82953.1"/>
    </source>
</evidence>
<evidence type="ECO:0000313" key="4">
    <source>
        <dbReference type="Proteomes" id="UP000540266"/>
    </source>
</evidence>
<gene>
    <name evidence="1" type="ORF">AMC81_CH00118</name>
    <name evidence="2" type="ORF">HER27_018975</name>
</gene>
<accession>A0A192T466</accession>
<dbReference type="EMBL" id="CP013568">
    <property type="protein sequence ID" value="ANL82953.1"/>
    <property type="molecule type" value="Genomic_DNA"/>
</dbReference>
<dbReference type="GeneID" id="45955496"/>
<dbReference type="EMBL" id="CP064931">
    <property type="protein sequence ID" value="QPK08501.1"/>
    <property type="molecule type" value="Genomic_DNA"/>
</dbReference>
<dbReference type="Proteomes" id="UP000540266">
    <property type="component" value="Chromosome"/>
</dbReference>
<dbReference type="RefSeq" id="WP_016735186.1">
    <property type="nucleotide sequence ID" value="NZ_CP013532.1"/>
</dbReference>
<proteinExistence type="predicted"/>
<name>A0A192T466_9HYPH</name>
<reference evidence="1 3" key="1">
    <citation type="submission" date="2015-11" db="EMBL/GenBank/DDBJ databases">
        <title>The limits of bacterial species coexistence and the symbiotic plasmid transference in sympatric Rhizobium populations.</title>
        <authorList>
            <person name="Perez-Carrascal O.M."/>
            <person name="VanInsberghe D."/>
            <person name="Juarez S."/>
            <person name="Polz M.F."/>
            <person name="Vinuesa P."/>
            <person name="Gonzalez V."/>
        </authorList>
    </citation>
    <scope>NUCLEOTIDE SEQUENCE [LARGE SCALE GENOMIC DNA]</scope>
    <source>
        <strain evidence="1 3">N771</strain>
    </source>
</reference>
<dbReference type="Proteomes" id="UP000078551">
    <property type="component" value="Chromosome"/>
</dbReference>